<name>A0ACA9RX60_9GLOM</name>
<keyword evidence="2" id="KW-1185">Reference proteome</keyword>
<sequence length="300" mass="35318">SDKSKPLNYLLHGVIVHSGDLHGGNYYVLLKPEKNGRWFKFDDFRVTPVTDKEVLEDNYGGEVPNSTRRNVEKVTNAYILVYIRESDIDSVLSPVLTKDTPEHLQRRIDKEMTLYEQKKKEAEERHLYLSTKHYHWFDLANFDDQQYALSEFPQIMVLKSDTYRAFKAIVAHKFGTSPEKIRFWVLVNRQNKTIRSDVPIPNDYLDMEMEEIRKKMVPRHNDLKLFLEVADKSINGKAWFPPKEKNSYILVFIKYFNPDTQSLEGVCHLYVRKFGKVGDIIPILCKKKNFPPRTPLNIYE</sequence>
<evidence type="ECO:0000313" key="2">
    <source>
        <dbReference type="Proteomes" id="UP000789920"/>
    </source>
</evidence>
<reference evidence="1" key="1">
    <citation type="submission" date="2021-06" db="EMBL/GenBank/DDBJ databases">
        <authorList>
            <person name="Kallberg Y."/>
            <person name="Tangrot J."/>
            <person name="Rosling A."/>
        </authorList>
    </citation>
    <scope>NUCLEOTIDE SEQUENCE</scope>
    <source>
        <strain evidence="1">MA461A</strain>
    </source>
</reference>
<gene>
    <name evidence="1" type="ORF">RPERSI_LOCUS23923</name>
</gene>
<feature type="non-terminal residue" evidence="1">
    <location>
        <position position="1"/>
    </location>
</feature>
<dbReference type="Proteomes" id="UP000789920">
    <property type="component" value="Unassembled WGS sequence"/>
</dbReference>
<feature type="non-terminal residue" evidence="1">
    <location>
        <position position="300"/>
    </location>
</feature>
<protein>
    <submittedName>
        <fullName evidence="1">26989_t:CDS:1</fullName>
    </submittedName>
</protein>
<dbReference type="EMBL" id="CAJVQC010075829">
    <property type="protein sequence ID" value="CAG8814142.1"/>
    <property type="molecule type" value="Genomic_DNA"/>
</dbReference>
<comment type="caution">
    <text evidence="1">The sequence shown here is derived from an EMBL/GenBank/DDBJ whole genome shotgun (WGS) entry which is preliminary data.</text>
</comment>
<accession>A0ACA9RX60</accession>
<evidence type="ECO:0000313" key="1">
    <source>
        <dbReference type="EMBL" id="CAG8814142.1"/>
    </source>
</evidence>
<organism evidence="1 2">
    <name type="scientific">Racocetra persica</name>
    <dbReference type="NCBI Taxonomy" id="160502"/>
    <lineage>
        <taxon>Eukaryota</taxon>
        <taxon>Fungi</taxon>
        <taxon>Fungi incertae sedis</taxon>
        <taxon>Mucoromycota</taxon>
        <taxon>Glomeromycotina</taxon>
        <taxon>Glomeromycetes</taxon>
        <taxon>Diversisporales</taxon>
        <taxon>Gigasporaceae</taxon>
        <taxon>Racocetra</taxon>
    </lineage>
</organism>
<proteinExistence type="predicted"/>